<gene>
    <name evidence="1" type="ORF">MKZ47_02835</name>
</gene>
<sequence>MQMCKVLVENLYYDGPREGITSIEGRHYRFISDFNDDIGFTDEFSLYLISESELQLEIEQWQIFVKWNKKYQSGELKADSHPGHGGISQRWDEIEQALAINREDTSNFKFKALATFIPNGQELQYDLNGPCYDVTWHFL</sequence>
<organism evidence="1 2">
    <name type="scientific">Pseudoalteromonas shioyasakiensis</name>
    <dbReference type="NCBI Taxonomy" id="1190813"/>
    <lineage>
        <taxon>Bacteria</taxon>
        <taxon>Pseudomonadati</taxon>
        <taxon>Pseudomonadota</taxon>
        <taxon>Gammaproteobacteria</taxon>
        <taxon>Alteromonadales</taxon>
        <taxon>Pseudoalteromonadaceae</taxon>
        <taxon>Pseudoalteromonas</taxon>
    </lineage>
</organism>
<evidence type="ECO:0000313" key="1">
    <source>
        <dbReference type="EMBL" id="MDI4668040.1"/>
    </source>
</evidence>
<dbReference type="RefSeq" id="WP_175086981.1">
    <property type="nucleotide sequence ID" value="NZ_JAKUMG010000001.1"/>
</dbReference>
<evidence type="ECO:0000313" key="2">
    <source>
        <dbReference type="Proteomes" id="UP001156974"/>
    </source>
</evidence>
<protein>
    <submittedName>
        <fullName evidence="1">Uncharacterized protein</fullName>
    </submittedName>
</protein>
<keyword evidence="2" id="KW-1185">Reference proteome</keyword>
<name>A0ABT6TVX0_9GAMM</name>
<accession>A0ABT6TVX0</accession>
<dbReference type="Proteomes" id="UP001156974">
    <property type="component" value="Unassembled WGS sequence"/>
</dbReference>
<reference evidence="1 2" key="1">
    <citation type="submission" date="2022-02" db="EMBL/GenBank/DDBJ databases">
        <title>Genome analysis of Beneficial Microorganisms for Coral consortium from Pocillopora damicornis.</title>
        <authorList>
            <person name="Rosado P.M."/>
            <person name="Cardoso P.M."/>
            <person name="Rosado J.G."/>
            <person name="Schultz J."/>
            <person name="Rocha U."/>
            <person name="Costa T.K."/>
            <person name="Peixoto R.S."/>
        </authorList>
    </citation>
    <scope>NUCLEOTIDE SEQUENCE [LARGE SCALE GENOMIC DNA]</scope>
    <source>
        <strain evidence="1 2">BMC5</strain>
    </source>
</reference>
<comment type="caution">
    <text evidence="1">The sequence shown here is derived from an EMBL/GenBank/DDBJ whole genome shotgun (WGS) entry which is preliminary data.</text>
</comment>
<proteinExistence type="predicted"/>
<dbReference type="EMBL" id="JAKUMG010000001">
    <property type="protein sequence ID" value="MDI4668040.1"/>
    <property type="molecule type" value="Genomic_DNA"/>
</dbReference>